<dbReference type="Proteomes" id="UP001565368">
    <property type="component" value="Unassembled WGS sequence"/>
</dbReference>
<protein>
    <recommendedName>
        <fullName evidence="2">C2H2-type domain-containing protein</fullName>
    </recommendedName>
</protein>
<dbReference type="SMART" id="SM00355">
    <property type="entry name" value="ZnF_C2H2"/>
    <property type="match status" value="3"/>
</dbReference>
<feature type="compositionally biased region" description="Polar residues" evidence="1">
    <location>
        <begin position="202"/>
        <end position="245"/>
    </location>
</feature>
<feature type="region of interest" description="Disordered" evidence="1">
    <location>
        <begin position="659"/>
        <end position="697"/>
    </location>
</feature>
<feature type="region of interest" description="Disordered" evidence="1">
    <location>
        <begin position="94"/>
        <end position="165"/>
    </location>
</feature>
<dbReference type="EMBL" id="JBBXJM010000005">
    <property type="protein sequence ID" value="KAL1407647.1"/>
    <property type="molecule type" value="Genomic_DNA"/>
</dbReference>
<reference evidence="3 4" key="1">
    <citation type="submission" date="2023-08" db="EMBL/GenBank/DDBJ databases">
        <title>Annotated Genome Sequence of Vanrija albida AlHP1.</title>
        <authorList>
            <person name="Herzog R."/>
        </authorList>
    </citation>
    <scope>NUCLEOTIDE SEQUENCE [LARGE SCALE GENOMIC DNA]</scope>
    <source>
        <strain evidence="3 4">AlHP1</strain>
    </source>
</reference>
<feature type="compositionally biased region" description="Polar residues" evidence="1">
    <location>
        <begin position="103"/>
        <end position="117"/>
    </location>
</feature>
<feature type="region of interest" description="Disordered" evidence="1">
    <location>
        <begin position="1"/>
        <end position="75"/>
    </location>
</feature>
<dbReference type="RefSeq" id="XP_069207591.1">
    <property type="nucleotide sequence ID" value="XM_069355520.1"/>
</dbReference>
<organism evidence="3 4">
    <name type="scientific">Vanrija albida</name>
    <dbReference type="NCBI Taxonomy" id="181172"/>
    <lineage>
        <taxon>Eukaryota</taxon>
        <taxon>Fungi</taxon>
        <taxon>Dikarya</taxon>
        <taxon>Basidiomycota</taxon>
        <taxon>Agaricomycotina</taxon>
        <taxon>Tremellomycetes</taxon>
        <taxon>Trichosporonales</taxon>
        <taxon>Trichosporonaceae</taxon>
        <taxon>Vanrija</taxon>
    </lineage>
</organism>
<keyword evidence="4" id="KW-1185">Reference proteome</keyword>
<feature type="compositionally biased region" description="Low complexity" evidence="1">
    <location>
        <begin position="24"/>
        <end position="34"/>
    </location>
</feature>
<feature type="compositionally biased region" description="Basic residues" evidence="1">
    <location>
        <begin position="1"/>
        <end position="18"/>
    </location>
</feature>
<dbReference type="GeneID" id="95988123"/>
<gene>
    <name evidence="3" type="ORF">Q8F55_007080</name>
</gene>
<evidence type="ECO:0000256" key="1">
    <source>
        <dbReference type="SAM" id="MobiDB-lite"/>
    </source>
</evidence>
<comment type="caution">
    <text evidence="3">The sequence shown here is derived from an EMBL/GenBank/DDBJ whole genome shotgun (WGS) entry which is preliminary data.</text>
</comment>
<dbReference type="Gene3D" id="3.30.160.60">
    <property type="entry name" value="Classic Zinc Finger"/>
    <property type="match status" value="1"/>
</dbReference>
<evidence type="ECO:0000313" key="4">
    <source>
        <dbReference type="Proteomes" id="UP001565368"/>
    </source>
</evidence>
<feature type="compositionally biased region" description="Pro residues" evidence="1">
    <location>
        <begin position="665"/>
        <end position="682"/>
    </location>
</feature>
<dbReference type="PROSITE" id="PS00028">
    <property type="entry name" value="ZINC_FINGER_C2H2_1"/>
    <property type="match status" value="1"/>
</dbReference>
<feature type="region of interest" description="Disordered" evidence="1">
    <location>
        <begin position="185"/>
        <end position="274"/>
    </location>
</feature>
<proteinExistence type="predicted"/>
<evidence type="ECO:0000313" key="3">
    <source>
        <dbReference type="EMBL" id="KAL1407647.1"/>
    </source>
</evidence>
<feature type="region of interest" description="Disordered" evidence="1">
    <location>
        <begin position="599"/>
        <end position="639"/>
    </location>
</feature>
<dbReference type="InterPro" id="IPR013087">
    <property type="entry name" value="Znf_C2H2_type"/>
</dbReference>
<evidence type="ECO:0000259" key="2">
    <source>
        <dbReference type="PROSITE" id="PS00028"/>
    </source>
</evidence>
<sequence>MRLKQRPKAHKLKPRHSAGRLSVNLNTTLDNNNDTDLRSPSPEPIASASRPSPYSQLFPPASSEHNDASSSARIASPARGALLKATSKTPAADFLRALEARRQSTPVASQDNDSAARSRTRSAENDGATRSHSHSPARPTVAASPLREPPLPSPPRTTIRASDVVQNDDGSIAALTLNITMSATGRQTAAEVSEQPPPASRRAQTPQRTPSPSASPIQNEVQLISLPAESSTSPHQRISPSSGPSSVVRIPNSEPNAEAGPSPSSKGKGKQRTLADWFSEDGRAWRPPVQKNRLVVELPSASPRKVIPPKQMVPLKFMPENRAYVVLNISASRRDELIAKGWYDRFRDDDDLPGIYHQKRGLRAAAAFGSSVMLRPGRGRMYGEVPRQARVREPEALPERFANRPGPAILEPWASVVNEQSLLNRVNEYPCGWKGCDALLATEALLKKHVAFRAHTAQGAFAAGLYGEHTVYRCHWRGCDGPCFDEIWKLVQHMDAVHIGVKLLCPYEGCDLRSPSLHHLQRHVMKQHDEPSDYPHPLANAPFRDEFDEADMAPLPGTAYTHELTTQPISGSWFKEPKQELLRKKVHARCFAPEHPDIFQNHAPLMPDGESDSALPTAEGTEVASEFSARFSAAPEDGRPAKRRRVVVELVRRSPATLRQYARMPLPPVSPPPPADLEPPAPAADADTSFRSAAESDVESVLFADDDLLDSSTFDVD</sequence>
<feature type="domain" description="C2H2-type" evidence="2">
    <location>
        <begin position="431"/>
        <end position="455"/>
    </location>
</feature>
<accession>A0ABR3PZN8</accession>
<name>A0ABR3PZN8_9TREE</name>